<evidence type="ECO:0000313" key="2">
    <source>
        <dbReference type="Proteomes" id="UP001151133"/>
    </source>
</evidence>
<dbReference type="Proteomes" id="UP001151133">
    <property type="component" value="Unassembled WGS sequence"/>
</dbReference>
<organism evidence="1 2">
    <name type="scientific">Flavobacterium frigoritolerans</name>
    <dbReference type="NCBI Taxonomy" id="2987686"/>
    <lineage>
        <taxon>Bacteria</taxon>
        <taxon>Pseudomonadati</taxon>
        <taxon>Bacteroidota</taxon>
        <taxon>Flavobacteriia</taxon>
        <taxon>Flavobacteriales</taxon>
        <taxon>Flavobacteriaceae</taxon>
        <taxon>Flavobacterium</taxon>
    </lineage>
</organism>
<evidence type="ECO:0000313" key="1">
    <source>
        <dbReference type="EMBL" id="MCV9931097.1"/>
    </source>
</evidence>
<dbReference type="EMBL" id="JAOZEV010000001">
    <property type="protein sequence ID" value="MCV9931097.1"/>
    <property type="molecule type" value="Genomic_DNA"/>
</dbReference>
<proteinExistence type="predicted"/>
<gene>
    <name evidence="1" type="ORF">OIU80_02280</name>
</gene>
<accession>A0A9X2ZM16</accession>
<keyword evidence="2" id="KW-1185">Reference proteome</keyword>
<dbReference type="AlphaFoldDB" id="A0A9X2ZM16"/>
<sequence length="81" mass="9369">MESIIAKRIEKAFLNELPLESLRQLTIDLNKEGIGKETILKEFYEFDAFLIAEGRANEIDILEDVIDMMTGYYVGRNLDLK</sequence>
<name>A0A9X2ZM16_9FLAO</name>
<dbReference type="RefSeq" id="WP_264285474.1">
    <property type="nucleotide sequence ID" value="NZ_JAOZEV010000001.1"/>
</dbReference>
<comment type="caution">
    <text evidence="1">The sequence shown here is derived from an EMBL/GenBank/DDBJ whole genome shotgun (WGS) entry which is preliminary data.</text>
</comment>
<reference evidence="1" key="1">
    <citation type="submission" date="2022-10" db="EMBL/GenBank/DDBJ databases">
        <title>Two novel species of Flavobacterium.</title>
        <authorList>
            <person name="Liu Q."/>
            <person name="Xin Y.-H."/>
        </authorList>
    </citation>
    <scope>NUCLEOTIDE SEQUENCE</scope>
    <source>
        <strain evidence="1">LS1R47</strain>
    </source>
</reference>
<protein>
    <submittedName>
        <fullName evidence="1">Uncharacterized protein</fullName>
    </submittedName>
</protein>